<protein>
    <recommendedName>
        <fullName evidence="1">Helicase/UvrB N-terminal domain-containing protein</fullName>
    </recommendedName>
</protein>
<dbReference type="EMBL" id="BARS01036483">
    <property type="protein sequence ID" value="GAG15710.1"/>
    <property type="molecule type" value="Genomic_DNA"/>
</dbReference>
<dbReference type="InterPro" id="IPR027417">
    <property type="entry name" value="P-loop_NTPase"/>
</dbReference>
<feature type="non-terminal residue" evidence="2">
    <location>
        <position position="41"/>
    </location>
</feature>
<name>X0VBL2_9ZZZZ</name>
<evidence type="ECO:0000259" key="1">
    <source>
        <dbReference type="Pfam" id="PF04851"/>
    </source>
</evidence>
<organism evidence="2">
    <name type="scientific">marine sediment metagenome</name>
    <dbReference type="NCBI Taxonomy" id="412755"/>
    <lineage>
        <taxon>unclassified sequences</taxon>
        <taxon>metagenomes</taxon>
        <taxon>ecological metagenomes</taxon>
    </lineage>
</organism>
<feature type="domain" description="Helicase/UvrB N-terminal" evidence="1">
    <location>
        <begin position="2"/>
        <end position="40"/>
    </location>
</feature>
<dbReference type="GO" id="GO:0005524">
    <property type="term" value="F:ATP binding"/>
    <property type="evidence" value="ECO:0007669"/>
    <property type="project" value="InterPro"/>
</dbReference>
<dbReference type="Pfam" id="PF04851">
    <property type="entry name" value="ResIII"/>
    <property type="match status" value="1"/>
</dbReference>
<dbReference type="InterPro" id="IPR006935">
    <property type="entry name" value="Helicase/UvrB_N"/>
</dbReference>
<dbReference type="GO" id="GO:0016787">
    <property type="term" value="F:hydrolase activity"/>
    <property type="evidence" value="ECO:0007669"/>
    <property type="project" value="InterPro"/>
</dbReference>
<accession>X0VBL2</accession>
<dbReference type="Gene3D" id="3.40.50.300">
    <property type="entry name" value="P-loop containing nucleotide triphosphate hydrolases"/>
    <property type="match status" value="1"/>
</dbReference>
<dbReference type="AlphaFoldDB" id="X0VBL2"/>
<comment type="caution">
    <text evidence="2">The sequence shown here is derived from an EMBL/GenBank/DDBJ whole genome shotgun (WGS) entry which is preliminary data.</text>
</comment>
<proteinExistence type="predicted"/>
<dbReference type="GO" id="GO:0003677">
    <property type="term" value="F:DNA binding"/>
    <property type="evidence" value="ECO:0007669"/>
    <property type="project" value="InterPro"/>
</dbReference>
<reference evidence="2" key="1">
    <citation type="journal article" date="2014" name="Front. Microbiol.">
        <title>High frequency of phylogenetically diverse reductive dehalogenase-homologous genes in deep subseafloor sedimentary metagenomes.</title>
        <authorList>
            <person name="Kawai M."/>
            <person name="Futagami T."/>
            <person name="Toyoda A."/>
            <person name="Takaki Y."/>
            <person name="Nishi S."/>
            <person name="Hori S."/>
            <person name="Arai W."/>
            <person name="Tsubouchi T."/>
            <person name="Morono Y."/>
            <person name="Uchiyama I."/>
            <person name="Ito T."/>
            <person name="Fujiyama A."/>
            <person name="Inagaki F."/>
            <person name="Takami H."/>
        </authorList>
    </citation>
    <scope>NUCLEOTIDE SEQUENCE</scope>
    <source>
        <strain evidence="2">Expedition CK06-06</strain>
    </source>
</reference>
<gene>
    <name evidence="2" type="ORF">S01H1_56067</name>
</gene>
<dbReference type="SUPFAM" id="SSF52540">
    <property type="entry name" value="P-loop containing nucleoside triphosphate hydrolases"/>
    <property type="match status" value="1"/>
</dbReference>
<evidence type="ECO:0000313" key="2">
    <source>
        <dbReference type="EMBL" id="GAG15710.1"/>
    </source>
</evidence>
<sequence length="41" mass="4651">MFELRFYQETAIKRVREAIRDGHRRVLLVFATGGGKTVTAG</sequence>